<protein>
    <recommendedName>
        <fullName evidence="1">Schlafen AlbA-2 domain-containing protein</fullName>
    </recommendedName>
</protein>
<dbReference type="InterPro" id="IPR038461">
    <property type="entry name" value="Schlafen_AlbA_2_dom_sf"/>
</dbReference>
<reference evidence="2 3" key="1">
    <citation type="submission" date="2020-08" db="EMBL/GenBank/DDBJ databases">
        <title>Genomic Encyclopedia of Type Strains, Phase IV (KMG-IV): sequencing the most valuable type-strain genomes for metagenomic binning, comparative biology and taxonomic classification.</title>
        <authorList>
            <person name="Goeker M."/>
        </authorList>
    </citation>
    <scope>NUCLEOTIDE SEQUENCE [LARGE SCALE GENOMIC DNA]</scope>
    <source>
        <strain evidence="2 3">DSM 26385</strain>
    </source>
</reference>
<evidence type="ECO:0000313" key="2">
    <source>
        <dbReference type="EMBL" id="MBB4104540.1"/>
    </source>
</evidence>
<dbReference type="InterPro" id="IPR007421">
    <property type="entry name" value="Schlafen_AlbA_2_dom"/>
</dbReference>
<evidence type="ECO:0000313" key="3">
    <source>
        <dbReference type="Proteomes" id="UP000584824"/>
    </source>
</evidence>
<dbReference type="Proteomes" id="UP000584824">
    <property type="component" value="Unassembled WGS sequence"/>
</dbReference>
<comment type="caution">
    <text evidence="2">The sequence shown here is derived from an EMBL/GenBank/DDBJ whole genome shotgun (WGS) entry which is preliminary data.</text>
</comment>
<dbReference type="RefSeq" id="WP_183793628.1">
    <property type="nucleotide sequence ID" value="NZ_JACIDU010000013.1"/>
</dbReference>
<dbReference type="Pfam" id="PF04326">
    <property type="entry name" value="SLFN_AlbA_2"/>
    <property type="match status" value="1"/>
</dbReference>
<organism evidence="2 3">
    <name type="scientific">Allorhizobium borbori</name>
    <dbReference type="NCBI Taxonomy" id="485907"/>
    <lineage>
        <taxon>Bacteria</taxon>
        <taxon>Pseudomonadati</taxon>
        <taxon>Pseudomonadota</taxon>
        <taxon>Alphaproteobacteria</taxon>
        <taxon>Hyphomicrobiales</taxon>
        <taxon>Rhizobiaceae</taxon>
        <taxon>Rhizobium/Agrobacterium group</taxon>
        <taxon>Allorhizobium</taxon>
    </lineage>
</organism>
<proteinExistence type="predicted"/>
<accession>A0A7W6K5J5</accession>
<name>A0A7W6K5J5_9HYPH</name>
<evidence type="ECO:0000259" key="1">
    <source>
        <dbReference type="Pfam" id="PF04326"/>
    </source>
</evidence>
<dbReference type="AlphaFoldDB" id="A0A7W6K5J5"/>
<keyword evidence="3" id="KW-1185">Reference proteome</keyword>
<dbReference type="Gene3D" id="3.30.950.30">
    <property type="entry name" value="Schlafen, AAA domain"/>
    <property type="match status" value="1"/>
</dbReference>
<gene>
    <name evidence="2" type="ORF">GGQ66_003118</name>
</gene>
<dbReference type="EMBL" id="JACIDU010000013">
    <property type="protein sequence ID" value="MBB4104540.1"/>
    <property type="molecule type" value="Genomic_DNA"/>
</dbReference>
<feature type="domain" description="Schlafen AlbA-2" evidence="1">
    <location>
        <begin position="111"/>
        <end position="240"/>
    </location>
</feature>
<sequence length="511" mass="56277">MGKRSITDVEIGLIKAMLLRPMKNKDIQFYFNRQDRAVNSGRITQIRDGTYGPEVPTASEQDLNAFLSSFKPADIGAVVGEILPPREPTLSERALALFAKGRVGWMLTSHETDRIECKETFCLRPEARFADPLRSIAGLANNAGGFIFFGVTELPDGMLQATGLTNKSFQQTDPAEINRCLAGALHPVPTFTTLTITVGEAEVGVIHVEKHDHPPVMAIKNINTEIKEGAIYYRYVGETRVIKPGELQQIISYREQKAVAEFSRRMARIAVGSAATLDLDTGKVEGKQGSFLIDEQLLPKIQFLRQGQFSEEAGAPALRLIGDVSPIKSGERETIRSNVTSEAVLLNFLKVTPVAQPLQYVVHSAHTARAWLPLFYYVEASKMTVEDVVSTLLAERATYKQRRDAAVARLNGTGPSALNRAVGKVQSTLLSLLNGEIAAPVHVSEVAIVAQAIQAIPPAKTVDYGWLKNILLAAYDQTNETTDQHKLARSMVYRAACRLDELEFSHLVRRK</sequence>